<evidence type="ECO:0000313" key="3">
    <source>
        <dbReference type="Proteomes" id="UP000076738"/>
    </source>
</evidence>
<organism evidence="2 3">
    <name type="scientific">Calocera viscosa (strain TUFC12733)</name>
    <dbReference type="NCBI Taxonomy" id="1330018"/>
    <lineage>
        <taxon>Eukaryota</taxon>
        <taxon>Fungi</taxon>
        <taxon>Dikarya</taxon>
        <taxon>Basidiomycota</taxon>
        <taxon>Agaricomycotina</taxon>
        <taxon>Dacrymycetes</taxon>
        <taxon>Dacrymycetales</taxon>
        <taxon>Dacrymycetaceae</taxon>
        <taxon>Calocera</taxon>
    </lineage>
</organism>
<name>A0A167HM75_CALVF</name>
<feature type="compositionally biased region" description="Pro residues" evidence="1">
    <location>
        <begin position="148"/>
        <end position="157"/>
    </location>
</feature>
<feature type="region of interest" description="Disordered" evidence="1">
    <location>
        <begin position="86"/>
        <end position="108"/>
    </location>
</feature>
<evidence type="ECO:0000313" key="2">
    <source>
        <dbReference type="EMBL" id="KZO91780.1"/>
    </source>
</evidence>
<protein>
    <submittedName>
        <fullName evidence="2">Uncharacterized protein</fullName>
    </submittedName>
</protein>
<keyword evidence="3" id="KW-1185">Reference proteome</keyword>
<evidence type="ECO:0000256" key="1">
    <source>
        <dbReference type="SAM" id="MobiDB-lite"/>
    </source>
</evidence>
<sequence>MRPRCALQGYGTHCSIQSSAQDFFGVMLQWYIRQAGLQEASTGQSKWRWRLVFSFDVSLSQLTGLATLPISSGAIVGRIDGSVPHVAASSTREGEHSSGSYSRPNGDGPPLVYCEVQLAGKLQNTAAFLQRQGPRRRRLVRLVDPPTNFQPPSAPRR</sequence>
<proteinExistence type="predicted"/>
<feature type="region of interest" description="Disordered" evidence="1">
    <location>
        <begin position="137"/>
        <end position="157"/>
    </location>
</feature>
<dbReference type="AlphaFoldDB" id="A0A167HM75"/>
<accession>A0A167HM75</accession>
<reference evidence="2 3" key="1">
    <citation type="journal article" date="2016" name="Mol. Biol. Evol.">
        <title>Comparative Genomics of Early-Diverging Mushroom-Forming Fungi Provides Insights into the Origins of Lignocellulose Decay Capabilities.</title>
        <authorList>
            <person name="Nagy L.G."/>
            <person name="Riley R."/>
            <person name="Tritt A."/>
            <person name="Adam C."/>
            <person name="Daum C."/>
            <person name="Floudas D."/>
            <person name="Sun H."/>
            <person name="Yadav J.S."/>
            <person name="Pangilinan J."/>
            <person name="Larsson K.H."/>
            <person name="Matsuura K."/>
            <person name="Barry K."/>
            <person name="Labutti K."/>
            <person name="Kuo R."/>
            <person name="Ohm R.A."/>
            <person name="Bhattacharya S.S."/>
            <person name="Shirouzu T."/>
            <person name="Yoshinaga Y."/>
            <person name="Martin F.M."/>
            <person name="Grigoriev I.V."/>
            <person name="Hibbett D.S."/>
        </authorList>
    </citation>
    <scope>NUCLEOTIDE SEQUENCE [LARGE SCALE GENOMIC DNA]</scope>
    <source>
        <strain evidence="2 3">TUFC12733</strain>
    </source>
</reference>
<dbReference type="EMBL" id="KV417318">
    <property type="protein sequence ID" value="KZO91780.1"/>
    <property type="molecule type" value="Genomic_DNA"/>
</dbReference>
<dbReference type="Proteomes" id="UP000076738">
    <property type="component" value="Unassembled WGS sequence"/>
</dbReference>
<gene>
    <name evidence="2" type="ORF">CALVIDRAFT_335107</name>
</gene>